<protein>
    <recommendedName>
        <fullName evidence="10">Trk system potassium uptake protein</fullName>
    </recommendedName>
</protein>
<dbReference type="RefSeq" id="WP_259035754.1">
    <property type="nucleotide sequence ID" value="NZ_JAJISC010000003.1"/>
</dbReference>
<keyword evidence="13" id="KW-1185">Reference proteome</keyword>
<feature type="transmembrane region" description="Helical" evidence="11">
    <location>
        <begin position="204"/>
        <end position="221"/>
    </location>
</feature>
<keyword evidence="10" id="KW-0997">Cell inner membrane</keyword>
<evidence type="ECO:0000313" key="13">
    <source>
        <dbReference type="Proteomes" id="UP001165542"/>
    </source>
</evidence>
<organism evidence="12 13">
    <name type="scientific">Halomonas dongshanensis</name>
    <dbReference type="NCBI Taxonomy" id="2890835"/>
    <lineage>
        <taxon>Bacteria</taxon>
        <taxon>Pseudomonadati</taxon>
        <taxon>Pseudomonadota</taxon>
        <taxon>Gammaproteobacteria</taxon>
        <taxon>Oceanospirillales</taxon>
        <taxon>Halomonadaceae</taxon>
        <taxon>Halomonas</taxon>
    </lineage>
</organism>
<dbReference type="InterPro" id="IPR003445">
    <property type="entry name" value="Cat_transpt"/>
</dbReference>
<dbReference type="Pfam" id="PF02386">
    <property type="entry name" value="TrkH"/>
    <property type="match status" value="1"/>
</dbReference>
<feature type="transmembrane region" description="Helical" evidence="11">
    <location>
        <begin position="91"/>
        <end position="111"/>
    </location>
</feature>
<feature type="transmembrane region" description="Helical" evidence="11">
    <location>
        <begin position="472"/>
        <end position="500"/>
    </location>
</feature>
<name>A0ABT2ECM8_9GAMM</name>
<feature type="transmembrane region" description="Helical" evidence="11">
    <location>
        <begin position="30"/>
        <end position="51"/>
    </location>
</feature>
<keyword evidence="7 11" id="KW-1133">Transmembrane helix</keyword>
<keyword evidence="6 10" id="KW-0630">Potassium</keyword>
<evidence type="ECO:0000256" key="2">
    <source>
        <dbReference type="ARBA" id="ARBA00022448"/>
    </source>
</evidence>
<dbReference type="InterPro" id="IPR004772">
    <property type="entry name" value="TrkH"/>
</dbReference>
<evidence type="ECO:0000256" key="6">
    <source>
        <dbReference type="ARBA" id="ARBA00022958"/>
    </source>
</evidence>
<comment type="caution">
    <text evidence="12">The sequence shown here is derived from an EMBL/GenBank/DDBJ whole genome shotgun (WGS) entry which is preliminary data.</text>
</comment>
<comment type="subcellular location">
    <subcellularLocation>
        <location evidence="10">Cell inner membrane</location>
        <topology evidence="10">Multi-pass membrane protein</topology>
    </subcellularLocation>
    <subcellularLocation>
        <location evidence="1">Cell membrane</location>
        <topology evidence="1">Multi-pass membrane protein</topology>
    </subcellularLocation>
</comment>
<keyword evidence="9 10" id="KW-0472">Membrane</keyword>
<reference evidence="12" key="1">
    <citation type="submission" date="2021-11" db="EMBL/GenBank/DDBJ databases">
        <title>Halomonas sp., isolated from a coastal aquaculture zone in Dongshan Bay.</title>
        <authorList>
            <person name="Lin W."/>
        </authorList>
    </citation>
    <scope>NUCLEOTIDE SEQUENCE</scope>
    <source>
        <strain evidence="12">Yzlin-01</strain>
    </source>
</reference>
<feature type="transmembrane region" description="Helical" evidence="11">
    <location>
        <begin position="413"/>
        <end position="434"/>
    </location>
</feature>
<evidence type="ECO:0000256" key="11">
    <source>
        <dbReference type="SAM" id="Phobius"/>
    </source>
</evidence>
<dbReference type="PANTHER" id="PTHR32024:SF3">
    <property type="entry name" value="TRK SYSTEM POTASSIUM UPTAKE PROTEIN"/>
    <property type="match status" value="1"/>
</dbReference>
<evidence type="ECO:0000256" key="4">
    <source>
        <dbReference type="ARBA" id="ARBA00022538"/>
    </source>
</evidence>
<feature type="transmembrane region" description="Helical" evidence="11">
    <location>
        <begin position="153"/>
        <end position="173"/>
    </location>
</feature>
<evidence type="ECO:0000256" key="5">
    <source>
        <dbReference type="ARBA" id="ARBA00022692"/>
    </source>
</evidence>
<evidence type="ECO:0000256" key="9">
    <source>
        <dbReference type="ARBA" id="ARBA00023136"/>
    </source>
</evidence>
<keyword evidence="3 10" id="KW-1003">Cell membrane</keyword>
<evidence type="ECO:0000256" key="7">
    <source>
        <dbReference type="ARBA" id="ARBA00022989"/>
    </source>
</evidence>
<dbReference type="Proteomes" id="UP001165542">
    <property type="component" value="Unassembled WGS sequence"/>
</dbReference>
<accession>A0ABT2ECM8</accession>
<keyword evidence="4 10" id="KW-0633">Potassium transport</keyword>
<gene>
    <name evidence="12" type="ORF">LLY24_07955</name>
</gene>
<sequence length="502" mass="54055">MTALSPRRHPSRPRGVAFELFKHYAPILKIISILWLILALFMLVPLVVLLLEGDPDAKAFGLSIAVVLTAVALVTLATFRVTIELKPWQMFVLTAASWVSISVFASLPLILGAPQLSLTDAVFESVSAITTTGSTVLSGIETLSDGLKLWRGLMQWLGGIGIIVMGIAILPFLKVGGMRLFHTESSDWSDKVLPRTGGIAKATLGIYLTFSLVAALAYWLAGMLPLDAVVHAMTSISTGGFANSDASFGAYADRPWLLWMGSLFMLMGALPFVLYIRFLRRSRASLWQDQQVRGLLLILAVAIGALTLWRVFHDEPLGTSLTHATFNVVSVVTTSGYASSDYTLWGSFPIAVFFYLTFIGGCSGSTSGGMKVFRLQIALLMLRNQLRYLIHANGVFTTRYNGQSVSGDVSRGVVAFSFFFFLTIAALALALAAMGLDFVTALSGAATAVTNVGPGLGDIIGPAGNFAPLPSAAKWLLCLGMLMGRLEILTVVVLLTPMFWKR</sequence>
<keyword evidence="2 10" id="KW-0813">Transport</keyword>
<evidence type="ECO:0000313" key="12">
    <source>
        <dbReference type="EMBL" id="MCS2609249.1"/>
    </source>
</evidence>
<feature type="transmembrane region" description="Helical" evidence="11">
    <location>
        <begin position="342"/>
        <end position="364"/>
    </location>
</feature>
<keyword evidence="8 10" id="KW-0406">Ion transport</keyword>
<evidence type="ECO:0000256" key="3">
    <source>
        <dbReference type="ARBA" id="ARBA00022475"/>
    </source>
</evidence>
<dbReference type="PANTHER" id="PTHR32024">
    <property type="entry name" value="TRK SYSTEM POTASSIUM UPTAKE PROTEIN TRKG-RELATED"/>
    <property type="match status" value="1"/>
</dbReference>
<dbReference type="PIRSF" id="PIRSF006247">
    <property type="entry name" value="TrkH"/>
    <property type="match status" value="1"/>
</dbReference>
<feature type="transmembrane region" description="Helical" evidence="11">
    <location>
        <begin position="256"/>
        <end position="275"/>
    </location>
</feature>
<evidence type="ECO:0000256" key="10">
    <source>
        <dbReference type="PIRNR" id="PIRNR006247"/>
    </source>
</evidence>
<proteinExistence type="inferred from homology"/>
<dbReference type="EMBL" id="JAJISC010000003">
    <property type="protein sequence ID" value="MCS2609249.1"/>
    <property type="molecule type" value="Genomic_DNA"/>
</dbReference>
<comment type="similarity">
    <text evidence="10">Belongs to the TrkH potassium transport family.</text>
</comment>
<feature type="transmembrane region" description="Helical" evidence="11">
    <location>
        <begin position="57"/>
        <end position="79"/>
    </location>
</feature>
<evidence type="ECO:0000256" key="1">
    <source>
        <dbReference type="ARBA" id="ARBA00004651"/>
    </source>
</evidence>
<feature type="transmembrane region" description="Helical" evidence="11">
    <location>
        <begin position="295"/>
        <end position="312"/>
    </location>
</feature>
<evidence type="ECO:0000256" key="8">
    <source>
        <dbReference type="ARBA" id="ARBA00023065"/>
    </source>
</evidence>
<keyword evidence="5 11" id="KW-0812">Transmembrane</keyword>